<dbReference type="RefSeq" id="XP_028465239.1">
    <property type="nucleotide sequence ID" value="XM_028614338.1"/>
</dbReference>
<keyword evidence="2" id="KW-1185">Reference proteome</keyword>
<dbReference type="Proteomes" id="UP000272025">
    <property type="component" value="Unassembled WGS sequence"/>
</dbReference>
<organism evidence="1 2">
    <name type="scientific">Sodiomyces alkalinus (strain CBS 110278 / VKM F-3762 / F11)</name>
    <name type="common">Alkaliphilic filamentous fungus</name>
    <dbReference type="NCBI Taxonomy" id="1314773"/>
    <lineage>
        <taxon>Eukaryota</taxon>
        <taxon>Fungi</taxon>
        <taxon>Dikarya</taxon>
        <taxon>Ascomycota</taxon>
        <taxon>Pezizomycotina</taxon>
        <taxon>Sordariomycetes</taxon>
        <taxon>Hypocreomycetidae</taxon>
        <taxon>Glomerellales</taxon>
        <taxon>Plectosphaerellaceae</taxon>
        <taxon>Sodiomyces</taxon>
    </lineage>
</organism>
<gene>
    <name evidence="1" type="ORF">SODALDRAFT_361143</name>
</gene>
<sequence>MIRDTGSFAYGRTRGDEALEKCDESSLWEWNSRQPALCFLIASENSLQTSLCSIPPPPSLYSHLHLLNVTGHGRISPKDWASTERKYQKFPAGKHTEKMDKETRHYEAEIRVKRDARQMIHERRVERQDNEILPKRPPSPSIMLLSSAPSPYSSLCQFQATLENDDCNPASQEGHYPAQLWPQISVLESLTRSVLEEV</sequence>
<accession>A0A3N2PSE3</accession>
<dbReference type="EMBL" id="ML119057">
    <property type="protein sequence ID" value="ROT37433.1"/>
    <property type="molecule type" value="Genomic_DNA"/>
</dbReference>
<evidence type="ECO:0000313" key="1">
    <source>
        <dbReference type="EMBL" id="ROT37433.1"/>
    </source>
</evidence>
<name>A0A3N2PSE3_SODAK</name>
<reference evidence="1 2" key="1">
    <citation type="journal article" date="2018" name="Mol. Ecol.">
        <title>The obligate alkalophilic soda-lake fungus Sodiomyces alkalinus has shifted to a protein diet.</title>
        <authorList>
            <person name="Grum-Grzhimaylo A.A."/>
            <person name="Falkoski D.L."/>
            <person name="van den Heuvel J."/>
            <person name="Valero-Jimenez C.A."/>
            <person name="Min B."/>
            <person name="Choi I.G."/>
            <person name="Lipzen A."/>
            <person name="Daum C.G."/>
            <person name="Aanen D.K."/>
            <person name="Tsang A."/>
            <person name="Henrissat B."/>
            <person name="Bilanenko E.N."/>
            <person name="de Vries R.P."/>
            <person name="van Kan J.A.L."/>
            <person name="Grigoriev I.V."/>
            <person name="Debets A.J.M."/>
        </authorList>
    </citation>
    <scope>NUCLEOTIDE SEQUENCE [LARGE SCALE GENOMIC DNA]</scope>
    <source>
        <strain evidence="1 2">F11</strain>
    </source>
</reference>
<evidence type="ECO:0000313" key="2">
    <source>
        <dbReference type="Proteomes" id="UP000272025"/>
    </source>
</evidence>
<dbReference type="AlphaFoldDB" id="A0A3N2PSE3"/>
<dbReference type="GeneID" id="39582816"/>
<proteinExistence type="predicted"/>
<protein>
    <submittedName>
        <fullName evidence="1">Uncharacterized protein</fullName>
    </submittedName>
</protein>